<reference evidence="17 18" key="1">
    <citation type="submission" date="2020-07" db="EMBL/GenBank/DDBJ databases">
        <title>Sequencing the genomes of 1000 actinobacteria strains.</title>
        <authorList>
            <person name="Klenk H.-P."/>
        </authorList>
    </citation>
    <scope>NUCLEOTIDE SEQUENCE [LARGE SCALE GENOMIC DNA]</scope>
    <source>
        <strain evidence="17 18">DSM 23819</strain>
    </source>
</reference>
<keyword evidence="5 8" id="KW-0560">Oxidoreductase</keyword>
<evidence type="ECO:0000256" key="2">
    <source>
        <dbReference type="ARBA" id="ARBA00005916"/>
    </source>
</evidence>
<dbReference type="UniPathway" id="UPA00251">
    <property type="reaction ID" value="UER00316"/>
</dbReference>
<comment type="pathway">
    <text evidence="1 8 13">Porphyrin-containing compound metabolism; protoporphyrin-IX biosynthesis; 5-aminolevulinate from L-glutamyl-tRNA(Glu): step 1/2.</text>
</comment>
<gene>
    <name evidence="8" type="primary">hemA</name>
    <name evidence="17" type="ORF">BJ980_001811</name>
</gene>
<feature type="binding site" evidence="8 10">
    <location>
        <position position="122"/>
    </location>
    <ligand>
        <name>substrate</name>
    </ligand>
</feature>
<evidence type="ECO:0000256" key="10">
    <source>
        <dbReference type="PIRSR" id="PIRSR000445-2"/>
    </source>
</evidence>
<dbReference type="Proteomes" id="UP000540656">
    <property type="component" value="Unassembled WGS sequence"/>
</dbReference>
<dbReference type="GO" id="GO:0019353">
    <property type="term" value="P:protoporphyrinogen IX biosynthetic process from glutamate"/>
    <property type="evidence" value="ECO:0007669"/>
    <property type="project" value="TreeGrafter"/>
</dbReference>
<dbReference type="RefSeq" id="WP_179502005.1">
    <property type="nucleotide sequence ID" value="NZ_JACCAA010000001.1"/>
</dbReference>
<dbReference type="SUPFAM" id="SSF51735">
    <property type="entry name" value="NAD(P)-binding Rossmann-fold domains"/>
    <property type="match status" value="1"/>
</dbReference>
<evidence type="ECO:0000256" key="8">
    <source>
        <dbReference type="HAMAP-Rule" id="MF_00087"/>
    </source>
</evidence>
<dbReference type="Gene3D" id="3.30.460.30">
    <property type="entry name" value="Glutamyl-tRNA reductase, N-terminal domain"/>
    <property type="match status" value="1"/>
</dbReference>
<dbReference type="Gene3D" id="3.40.50.720">
    <property type="entry name" value="NAD(P)-binding Rossmann-like Domain"/>
    <property type="match status" value="1"/>
</dbReference>
<dbReference type="HAMAP" id="MF_00087">
    <property type="entry name" value="Glu_tRNA_reductase"/>
    <property type="match status" value="1"/>
</dbReference>
<evidence type="ECO:0000259" key="16">
    <source>
        <dbReference type="Pfam" id="PF05201"/>
    </source>
</evidence>
<evidence type="ECO:0000256" key="11">
    <source>
        <dbReference type="PIRSR" id="PIRSR000445-3"/>
    </source>
</evidence>
<feature type="active site" description="Nucleophile" evidence="8 9">
    <location>
        <position position="50"/>
    </location>
</feature>
<keyword evidence="18" id="KW-1185">Reference proteome</keyword>
<accession>A0A7Y9UNT4</accession>
<dbReference type="Pfam" id="PF00745">
    <property type="entry name" value="GlutR_dimer"/>
    <property type="match status" value="1"/>
</dbReference>
<dbReference type="Pfam" id="PF05201">
    <property type="entry name" value="GlutR_N"/>
    <property type="match status" value="1"/>
</dbReference>
<dbReference type="InterPro" id="IPR036291">
    <property type="entry name" value="NAD(P)-bd_dom_sf"/>
</dbReference>
<evidence type="ECO:0000256" key="3">
    <source>
        <dbReference type="ARBA" id="ARBA00012970"/>
    </source>
</evidence>
<feature type="domain" description="Quinate/shikimate 5-dehydrogenase/glutamyl-tRNA reductase" evidence="15">
    <location>
        <begin position="174"/>
        <end position="302"/>
    </location>
</feature>
<evidence type="ECO:0000313" key="18">
    <source>
        <dbReference type="Proteomes" id="UP000540656"/>
    </source>
</evidence>
<comment type="catalytic activity">
    <reaction evidence="7 8 13">
        <text>(S)-4-amino-5-oxopentanoate + tRNA(Glu) + NADP(+) = L-glutamyl-tRNA(Glu) + NADPH + H(+)</text>
        <dbReference type="Rhea" id="RHEA:12344"/>
        <dbReference type="Rhea" id="RHEA-COMP:9663"/>
        <dbReference type="Rhea" id="RHEA-COMP:9680"/>
        <dbReference type="ChEBI" id="CHEBI:15378"/>
        <dbReference type="ChEBI" id="CHEBI:57501"/>
        <dbReference type="ChEBI" id="CHEBI:57783"/>
        <dbReference type="ChEBI" id="CHEBI:58349"/>
        <dbReference type="ChEBI" id="CHEBI:78442"/>
        <dbReference type="ChEBI" id="CHEBI:78520"/>
        <dbReference type="EC" id="1.2.1.70"/>
    </reaction>
</comment>
<dbReference type="PANTHER" id="PTHR43013:SF1">
    <property type="entry name" value="GLUTAMYL-TRNA REDUCTASE"/>
    <property type="match status" value="1"/>
</dbReference>
<evidence type="ECO:0000256" key="6">
    <source>
        <dbReference type="ARBA" id="ARBA00023244"/>
    </source>
</evidence>
<dbReference type="InterPro" id="IPR015895">
    <property type="entry name" value="4pyrrol_synth_GluRdtase_N"/>
</dbReference>
<comment type="domain">
    <text evidence="8">Possesses an unusual extended V-shaped dimeric structure with each monomer consisting of three distinct domains arranged along a curved 'spinal' alpha-helix. The N-terminal catalytic domain specifically recognizes the glutamate moiety of the substrate. The second domain is the NADPH-binding domain, and the third C-terminal domain is responsible for dimerization.</text>
</comment>
<sequence length="433" mass="45803">MSILVVGISHRTAPVEVLEQLSLEPSGVDKLIADVTSCEHVTEAAVLATCNRLEIYAEVDRFHGSVEELSRLLCERGSEFSLADNLLSSLYVHYDDGAVSHLFHVVSGLDSMVVGEGQILGQAREALRHGQEVGTVGPALNSLFQQALRVGKRSHAETDIDRAAPSMVTAALDLATVEIGSLADKRVAVVGAGAMAGLATATVSRLGAADIAVLNRTASNADRLAGEYSARALALTELHDVLAQADVVISCTGASGVVITTDQVAAARAGNLEPIVFLDLALPRDIEEGVAALPGVTVIDLRRLADELSHTEGAREVEGVRSIVTEEIRAFVNARRQASVTPTVVALRTMATGVVDAEIERLLTRLPELDPASRAEVEQAVRRVADKLLHQPTIRVKELANETGAVSYATALAELFALHPDAVDAVTSPERHS</sequence>
<dbReference type="CDD" id="cd05213">
    <property type="entry name" value="NAD_bind_Glutamyl_tRNA_reduct"/>
    <property type="match status" value="1"/>
</dbReference>
<keyword evidence="6 8" id="KW-0627">Porphyrin biosynthesis</keyword>
<feature type="binding site" evidence="8 11">
    <location>
        <begin position="191"/>
        <end position="196"/>
    </location>
    <ligand>
        <name>NADP(+)</name>
        <dbReference type="ChEBI" id="CHEBI:58349"/>
    </ligand>
</feature>
<comment type="function">
    <text evidence="8">Catalyzes the NADPH-dependent reduction of glutamyl-tRNA(Glu) to glutamate 1-semialdehyde (GSA).</text>
</comment>
<dbReference type="PIRSF" id="PIRSF000445">
    <property type="entry name" value="4pyrrol_synth_GluRdtase"/>
    <property type="match status" value="1"/>
</dbReference>
<organism evidence="17 18">
    <name type="scientific">Nocardioides daedukensis</name>
    <dbReference type="NCBI Taxonomy" id="634462"/>
    <lineage>
        <taxon>Bacteria</taxon>
        <taxon>Bacillati</taxon>
        <taxon>Actinomycetota</taxon>
        <taxon>Actinomycetes</taxon>
        <taxon>Propionibacteriales</taxon>
        <taxon>Nocardioidaceae</taxon>
        <taxon>Nocardioides</taxon>
    </lineage>
</organism>
<evidence type="ECO:0000256" key="13">
    <source>
        <dbReference type="RuleBase" id="RU000584"/>
    </source>
</evidence>
<dbReference type="InterPro" id="IPR036453">
    <property type="entry name" value="GluRdtase_dimer_dom_sf"/>
</dbReference>
<evidence type="ECO:0000313" key="17">
    <source>
        <dbReference type="EMBL" id="NYG58888.1"/>
    </source>
</evidence>
<evidence type="ECO:0000256" key="9">
    <source>
        <dbReference type="PIRSR" id="PIRSR000445-1"/>
    </source>
</evidence>
<feature type="binding site" evidence="8 10">
    <location>
        <begin position="116"/>
        <end position="118"/>
    </location>
    <ligand>
        <name>substrate</name>
    </ligand>
</feature>
<evidence type="ECO:0000259" key="14">
    <source>
        <dbReference type="Pfam" id="PF00745"/>
    </source>
</evidence>
<dbReference type="SUPFAM" id="SSF69742">
    <property type="entry name" value="Glutamyl tRNA-reductase catalytic, N-terminal domain"/>
    <property type="match status" value="1"/>
</dbReference>
<dbReference type="InterPro" id="IPR036343">
    <property type="entry name" value="GluRdtase_N_sf"/>
</dbReference>
<dbReference type="InterPro" id="IPR000343">
    <property type="entry name" value="4pyrrol_synth_GluRdtase"/>
</dbReference>
<comment type="subunit">
    <text evidence="8">Homodimer.</text>
</comment>
<evidence type="ECO:0000256" key="5">
    <source>
        <dbReference type="ARBA" id="ARBA00023002"/>
    </source>
</evidence>
<evidence type="ECO:0000256" key="4">
    <source>
        <dbReference type="ARBA" id="ARBA00022857"/>
    </source>
</evidence>
<dbReference type="InterPro" id="IPR006151">
    <property type="entry name" value="Shikm_DH/Glu-tRNA_Rdtase"/>
</dbReference>
<feature type="domain" description="Tetrapyrrole biosynthesis glutamyl-tRNA reductase dimerisation" evidence="14">
    <location>
        <begin position="320"/>
        <end position="418"/>
    </location>
</feature>
<dbReference type="FunFam" id="3.30.460.30:FF:000001">
    <property type="entry name" value="Glutamyl-tRNA reductase"/>
    <property type="match status" value="1"/>
</dbReference>
<evidence type="ECO:0000256" key="1">
    <source>
        <dbReference type="ARBA" id="ARBA00005059"/>
    </source>
</evidence>
<feature type="binding site" evidence="8 10">
    <location>
        <position position="111"/>
    </location>
    <ligand>
        <name>substrate</name>
    </ligand>
</feature>
<evidence type="ECO:0000256" key="12">
    <source>
        <dbReference type="PIRSR" id="PIRSR000445-4"/>
    </source>
</evidence>
<dbReference type="PANTHER" id="PTHR43013">
    <property type="entry name" value="GLUTAMYL-TRNA REDUCTASE"/>
    <property type="match status" value="1"/>
</dbReference>
<comment type="caution">
    <text evidence="17">The sequence shown here is derived from an EMBL/GenBank/DDBJ whole genome shotgun (WGS) entry which is preliminary data.</text>
</comment>
<dbReference type="SUPFAM" id="SSF69075">
    <property type="entry name" value="Glutamyl tRNA-reductase dimerization domain"/>
    <property type="match status" value="1"/>
</dbReference>
<evidence type="ECO:0000259" key="15">
    <source>
        <dbReference type="Pfam" id="PF01488"/>
    </source>
</evidence>
<dbReference type="EMBL" id="JACCAA010000001">
    <property type="protein sequence ID" value="NYG58888.1"/>
    <property type="molecule type" value="Genomic_DNA"/>
</dbReference>
<dbReference type="NCBIfam" id="TIGR01035">
    <property type="entry name" value="hemA"/>
    <property type="match status" value="1"/>
</dbReference>
<dbReference type="NCBIfam" id="NF000744">
    <property type="entry name" value="PRK00045.1-3"/>
    <property type="match status" value="1"/>
</dbReference>
<protein>
    <recommendedName>
        <fullName evidence="3 8">Glutamyl-tRNA reductase</fullName>
        <shortName evidence="8">GluTR</shortName>
        <ecNumber evidence="3 8">1.2.1.70</ecNumber>
    </recommendedName>
</protein>
<feature type="domain" description="Glutamyl-tRNA reductase N-terminal" evidence="16">
    <location>
        <begin position="6"/>
        <end position="158"/>
    </location>
</feature>
<dbReference type="EC" id="1.2.1.70" evidence="3 8"/>
<feature type="binding site" evidence="8 10">
    <location>
        <begin position="49"/>
        <end position="52"/>
    </location>
    <ligand>
        <name>substrate</name>
    </ligand>
</feature>
<comment type="miscellaneous">
    <text evidence="8">During catalysis, the active site Cys acts as a nucleophile attacking the alpha-carbonyl group of tRNA-bound glutamate with the formation of a thioester intermediate between enzyme and glutamate, and the concomitant release of tRNA(Glu). The thioester intermediate is finally reduced by direct hydride transfer from NADPH, to form the product GSA.</text>
</comment>
<keyword evidence="4 8" id="KW-0521">NADP</keyword>
<feature type="site" description="Important for activity" evidence="8 12">
    <location>
        <position position="101"/>
    </location>
</feature>
<dbReference type="GO" id="GO:0050661">
    <property type="term" value="F:NADP binding"/>
    <property type="evidence" value="ECO:0007669"/>
    <property type="project" value="InterPro"/>
</dbReference>
<dbReference type="Pfam" id="PF01488">
    <property type="entry name" value="Shikimate_DH"/>
    <property type="match status" value="1"/>
</dbReference>
<comment type="similarity">
    <text evidence="2 8 13">Belongs to the glutamyl-tRNA reductase family.</text>
</comment>
<dbReference type="GO" id="GO:0008883">
    <property type="term" value="F:glutamyl-tRNA reductase activity"/>
    <property type="evidence" value="ECO:0007669"/>
    <property type="project" value="UniProtKB-UniRule"/>
</dbReference>
<name>A0A7Y9UNT4_9ACTN</name>
<evidence type="ECO:0000256" key="7">
    <source>
        <dbReference type="ARBA" id="ARBA00047464"/>
    </source>
</evidence>
<dbReference type="InterPro" id="IPR015896">
    <property type="entry name" value="4pyrrol_synth_GluRdtase_dimer"/>
</dbReference>
<proteinExistence type="inferred from homology"/>
<dbReference type="AlphaFoldDB" id="A0A7Y9UNT4"/>